<dbReference type="OrthoDB" id="2691643at2"/>
<gene>
    <name evidence="1" type="ORF">N783_06430</name>
</gene>
<dbReference type="eggNOG" id="ENOG5032YP5">
    <property type="taxonomic scope" value="Bacteria"/>
</dbReference>
<accession>A0A0A5HHK5</accession>
<dbReference type="InterPro" id="IPR035895">
    <property type="entry name" value="HPr-like_sf"/>
</dbReference>
<dbReference type="EMBL" id="AVPF01000149">
    <property type="protein sequence ID" value="KGX83127.1"/>
    <property type="molecule type" value="Genomic_DNA"/>
</dbReference>
<organism evidence="1 2">
    <name type="scientific">Pontibacillus marinus BH030004 = DSM 16465</name>
    <dbReference type="NCBI Taxonomy" id="1385511"/>
    <lineage>
        <taxon>Bacteria</taxon>
        <taxon>Bacillati</taxon>
        <taxon>Bacillota</taxon>
        <taxon>Bacilli</taxon>
        <taxon>Bacillales</taxon>
        <taxon>Bacillaceae</taxon>
        <taxon>Pontibacillus</taxon>
    </lineage>
</organism>
<dbReference type="Proteomes" id="UP000030403">
    <property type="component" value="Unassembled WGS sequence"/>
</dbReference>
<protein>
    <submittedName>
        <fullName evidence="1">Uncharacterized protein</fullName>
    </submittedName>
</protein>
<evidence type="ECO:0000313" key="1">
    <source>
        <dbReference type="EMBL" id="KGX83127.1"/>
    </source>
</evidence>
<dbReference type="AlphaFoldDB" id="A0A0A5HHK5"/>
<dbReference type="RefSeq" id="WP_051255163.1">
    <property type="nucleotide sequence ID" value="NZ_AULJ01000090.1"/>
</dbReference>
<comment type="caution">
    <text evidence="1">The sequence shown here is derived from an EMBL/GenBank/DDBJ whole genome shotgun (WGS) entry which is preliminary data.</text>
</comment>
<evidence type="ECO:0000313" key="2">
    <source>
        <dbReference type="Proteomes" id="UP000030403"/>
    </source>
</evidence>
<dbReference type="SUPFAM" id="SSF55594">
    <property type="entry name" value="HPr-like"/>
    <property type="match status" value="1"/>
</dbReference>
<sequence>MNEISSYYIHLKEQSPSMEEIMNIYRFVNQSTYDVYLYQDDLIADACNLPKLLSFFLYYRKNERILMIIDGENVEYAYQKIMKYCEKPIDECYVRNTHVAKEDVAIQV</sequence>
<reference evidence="1 2" key="1">
    <citation type="submission" date="2013-08" db="EMBL/GenBank/DDBJ databases">
        <authorList>
            <person name="Huang J."/>
            <person name="Wang G."/>
        </authorList>
    </citation>
    <scope>NUCLEOTIDE SEQUENCE [LARGE SCALE GENOMIC DNA]</scope>
    <source>
        <strain evidence="1 2">BH030004</strain>
    </source>
</reference>
<proteinExistence type="predicted"/>
<name>A0A0A5HHK5_9BACI</name>
<keyword evidence="2" id="KW-1185">Reference proteome</keyword>